<dbReference type="InterPro" id="IPR001343">
    <property type="entry name" value="Hemolysn_Ca-bd"/>
</dbReference>
<dbReference type="InterPro" id="IPR011049">
    <property type="entry name" value="Serralysin-like_metalloprot_C"/>
</dbReference>
<dbReference type="Pfam" id="PF00353">
    <property type="entry name" value="HemolysinCabind"/>
    <property type="match status" value="2"/>
</dbReference>
<dbReference type="InterPro" id="IPR018511">
    <property type="entry name" value="Hemolysin-typ_Ca-bd_CS"/>
</dbReference>
<name>A0A437GU41_9SPHN</name>
<dbReference type="PROSITE" id="PS00330">
    <property type="entry name" value="HEMOLYSIN_CALCIUM"/>
    <property type="match status" value="3"/>
</dbReference>
<evidence type="ECO:0000313" key="3">
    <source>
        <dbReference type="Proteomes" id="UP000283003"/>
    </source>
</evidence>
<dbReference type="PROSITE" id="PS00018">
    <property type="entry name" value="EF_HAND_1"/>
    <property type="match status" value="1"/>
</dbReference>
<dbReference type="SUPFAM" id="SSF51120">
    <property type="entry name" value="beta-Roll"/>
    <property type="match status" value="1"/>
</dbReference>
<organism evidence="2 3">
    <name type="scientific">Croceicoccus ponticola</name>
    <dbReference type="NCBI Taxonomy" id="2217664"/>
    <lineage>
        <taxon>Bacteria</taxon>
        <taxon>Pseudomonadati</taxon>
        <taxon>Pseudomonadota</taxon>
        <taxon>Alphaproteobacteria</taxon>
        <taxon>Sphingomonadales</taxon>
        <taxon>Erythrobacteraceae</taxon>
        <taxon>Croceicoccus</taxon>
    </lineage>
</organism>
<dbReference type="InterPro" id="IPR018247">
    <property type="entry name" value="EF_Hand_1_Ca_BS"/>
</dbReference>
<evidence type="ECO:0000313" key="2">
    <source>
        <dbReference type="EMBL" id="RVQ64753.1"/>
    </source>
</evidence>
<proteinExistence type="predicted"/>
<accession>A0A437GU41</accession>
<dbReference type="Gene3D" id="2.150.10.10">
    <property type="entry name" value="Serralysin-like metalloprotease, C-terminal"/>
    <property type="match status" value="1"/>
</dbReference>
<evidence type="ECO:0000256" key="1">
    <source>
        <dbReference type="SAM" id="MobiDB-lite"/>
    </source>
</evidence>
<gene>
    <name evidence="2" type="ORF">EKN06_15225</name>
</gene>
<dbReference type="GO" id="GO:0005509">
    <property type="term" value="F:calcium ion binding"/>
    <property type="evidence" value="ECO:0007669"/>
    <property type="project" value="InterPro"/>
</dbReference>
<comment type="caution">
    <text evidence="2">The sequence shown here is derived from an EMBL/GenBank/DDBJ whole genome shotgun (WGS) entry which is preliminary data.</text>
</comment>
<keyword evidence="3" id="KW-1185">Reference proteome</keyword>
<feature type="compositionally biased region" description="Basic and acidic residues" evidence="1">
    <location>
        <begin position="679"/>
        <end position="703"/>
    </location>
</feature>
<evidence type="ECO:0008006" key="4">
    <source>
        <dbReference type="Google" id="ProtNLM"/>
    </source>
</evidence>
<protein>
    <recommendedName>
        <fullName evidence="4">Calcium-binding protein</fullName>
    </recommendedName>
</protein>
<dbReference type="PRINTS" id="PR00313">
    <property type="entry name" value="CABNDNGRPT"/>
</dbReference>
<reference evidence="2 3" key="1">
    <citation type="submission" date="2018-12" db="EMBL/GenBank/DDBJ databases">
        <title>Croceicoccus ponticola sp. nov., a lipolytic bacterium isolated from seawater.</title>
        <authorList>
            <person name="Yoon J.-H."/>
        </authorList>
    </citation>
    <scope>NUCLEOTIDE SEQUENCE [LARGE SCALE GENOMIC DNA]</scope>
    <source>
        <strain evidence="2 3">GM-16</strain>
    </source>
</reference>
<dbReference type="Proteomes" id="UP000283003">
    <property type="component" value="Unassembled WGS sequence"/>
</dbReference>
<feature type="region of interest" description="Disordered" evidence="1">
    <location>
        <begin position="679"/>
        <end position="723"/>
    </location>
</feature>
<sequence length="850" mass="86680">MLQAEVSNGIGFSETDITGAIGGGNSDSLVIGLGVNDASPANDDSVDIIIDTPTPGGTVNTSQGRIGLSGGNSINDGETVTIDFAINVDTTNDGGDDINLGLLNTELSGLYADAFFETTSFQQTVNRINGNATTAGILVRASYEANINDADAPDIDYVAVFDESGNLVFERSLVDGDGSGNGISVDFLANGDVSIQGIQEGWDYYVETDGPMTGVEISGDFNGADDEPFTLGAFSLGGQPFEPFTLETNIIGSDADGDSVTSTLSVTFLPDDQGNMVGTTSGETINGDADDNIIAGLGGADTLNGSGGRDTLYGGDGDDTLDGGAGQDVLVGGAGHDTLTGGLNSDIFVIDDNALSDGSFDTITDYELLEIIDLTQVLSLPAGSDLSDYIQYYDNGDIYLNLDGVGVGEPVKIATVGAYAAGADQDITIGYVLNGTSTNVQVSPVPLTTPIVLDLDGDGIELVDMSAGVTYDYGAGPVATAWVAAGEGILFDDSDENMEVDGYENFAFGTDGVTDLEALAATNDIDSDGTLSGGELNGLAVWIDDGDGVFEDGEYASLSSLGITEIGVETDGQGYVAAYGDALVFGEATFVMNGEDHVLADVGFATSEDYAGEPEQNSQLRQAEMALLAAAVPGLLVATSLNTTPFFAADHMVNFEPTDLSFATAVNSITRHDVDLSHVDPASHAEGSDKAQHAKSDSAHLSDDDSVDARAFGGDHGAPANDVADLGASTETAANFAPPPTPVGGAEVGADVLAALLNIGAPAADAKGDAKGTQALDAVRTAITEVTGSDEVSKIVNHIIDNVSETAQHGHVGTEAMQVLLNSGVAGQHFQMPMLADAADDAAHLAAAAA</sequence>
<dbReference type="EMBL" id="RXOL01000012">
    <property type="protein sequence ID" value="RVQ64753.1"/>
    <property type="molecule type" value="Genomic_DNA"/>
</dbReference>
<dbReference type="AlphaFoldDB" id="A0A437GU41"/>